<evidence type="ECO:0000256" key="1">
    <source>
        <dbReference type="ARBA" id="ARBA00000085"/>
    </source>
</evidence>
<evidence type="ECO:0000256" key="2">
    <source>
        <dbReference type="ARBA" id="ARBA00012438"/>
    </source>
</evidence>
<dbReference type="GO" id="GO:0000155">
    <property type="term" value="F:phosphorelay sensor kinase activity"/>
    <property type="evidence" value="ECO:0007669"/>
    <property type="project" value="InterPro"/>
</dbReference>
<keyword evidence="6" id="KW-0418">Kinase</keyword>
<dbReference type="InterPro" id="IPR013656">
    <property type="entry name" value="PAS_4"/>
</dbReference>
<dbReference type="CDD" id="cd00130">
    <property type="entry name" value="PAS"/>
    <property type="match status" value="1"/>
</dbReference>
<keyword evidence="5" id="KW-0547">Nucleotide-binding</keyword>
<dbReference type="Gene3D" id="1.10.287.130">
    <property type="match status" value="1"/>
</dbReference>
<accession>A0A1M5K534</accession>
<comment type="catalytic activity">
    <reaction evidence="1">
        <text>ATP + protein L-histidine = ADP + protein N-phospho-L-histidine.</text>
        <dbReference type="EC" id="2.7.13.3"/>
    </reaction>
</comment>
<dbReference type="PROSITE" id="PS50113">
    <property type="entry name" value="PAC"/>
    <property type="match status" value="1"/>
</dbReference>
<feature type="domain" description="PAC" evidence="10">
    <location>
        <begin position="112"/>
        <end position="164"/>
    </location>
</feature>
<protein>
    <recommendedName>
        <fullName evidence="2">histidine kinase</fullName>
        <ecNumber evidence="2">2.7.13.3</ecNumber>
    </recommendedName>
</protein>
<dbReference type="InterPro" id="IPR000014">
    <property type="entry name" value="PAS"/>
</dbReference>
<dbReference type="Pfam" id="PF08448">
    <property type="entry name" value="PAS_4"/>
    <property type="match status" value="1"/>
</dbReference>
<dbReference type="RefSeq" id="WP_139250057.1">
    <property type="nucleotide sequence ID" value="NZ_FQWZ01000001.1"/>
</dbReference>
<dbReference type="AlphaFoldDB" id="A0A1M5K534"/>
<dbReference type="STRING" id="490188.SAMN04488068_0367"/>
<evidence type="ECO:0000256" key="4">
    <source>
        <dbReference type="ARBA" id="ARBA00022679"/>
    </source>
</evidence>
<dbReference type="InterPro" id="IPR004358">
    <property type="entry name" value="Sig_transdc_His_kin-like_C"/>
</dbReference>
<evidence type="ECO:0000313" key="11">
    <source>
        <dbReference type="EMBL" id="SHG47928.1"/>
    </source>
</evidence>
<keyword evidence="12" id="KW-1185">Reference proteome</keyword>
<keyword evidence="3" id="KW-0597">Phosphoprotein</keyword>
<dbReference type="InterPro" id="IPR036890">
    <property type="entry name" value="HATPase_C_sf"/>
</dbReference>
<proteinExistence type="predicted"/>
<dbReference type="InterPro" id="IPR035965">
    <property type="entry name" value="PAS-like_dom_sf"/>
</dbReference>
<dbReference type="EMBL" id="FQWZ01000001">
    <property type="protein sequence ID" value="SHG47928.1"/>
    <property type="molecule type" value="Genomic_DNA"/>
</dbReference>
<dbReference type="Proteomes" id="UP000199758">
    <property type="component" value="Unassembled WGS sequence"/>
</dbReference>
<organism evidence="11 12">
    <name type="scientific">Hydrocarboniphaga daqingensis</name>
    <dbReference type="NCBI Taxonomy" id="490188"/>
    <lineage>
        <taxon>Bacteria</taxon>
        <taxon>Pseudomonadati</taxon>
        <taxon>Pseudomonadota</taxon>
        <taxon>Gammaproteobacteria</taxon>
        <taxon>Nevskiales</taxon>
        <taxon>Nevskiaceae</taxon>
        <taxon>Hydrocarboniphaga</taxon>
    </lineage>
</organism>
<dbReference type="SUPFAM" id="SSF55785">
    <property type="entry name" value="PYP-like sensor domain (PAS domain)"/>
    <property type="match status" value="1"/>
</dbReference>
<dbReference type="SUPFAM" id="SSF47384">
    <property type="entry name" value="Homodimeric domain of signal transducing histidine kinase"/>
    <property type="match status" value="1"/>
</dbReference>
<dbReference type="InterPro" id="IPR003594">
    <property type="entry name" value="HATPase_dom"/>
</dbReference>
<evidence type="ECO:0000256" key="7">
    <source>
        <dbReference type="ARBA" id="ARBA00022840"/>
    </source>
</evidence>
<dbReference type="PANTHER" id="PTHR43065">
    <property type="entry name" value="SENSOR HISTIDINE KINASE"/>
    <property type="match status" value="1"/>
</dbReference>
<dbReference type="OrthoDB" id="1931120at2"/>
<dbReference type="SUPFAM" id="SSF55874">
    <property type="entry name" value="ATPase domain of HSP90 chaperone/DNA topoisomerase II/histidine kinase"/>
    <property type="match status" value="1"/>
</dbReference>
<dbReference type="GO" id="GO:0005524">
    <property type="term" value="F:ATP binding"/>
    <property type="evidence" value="ECO:0007669"/>
    <property type="project" value="UniProtKB-KW"/>
</dbReference>
<keyword evidence="7" id="KW-0067">ATP-binding</keyword>
<dbReference type="CDD" id="cd00082">
    <property type="entry name" value="HisKA"/>
    <property type="match status" value="1"/>
</dbReference>
<feature type="domain" description="Histidine kinase" evidence="9">
    <location>
        <begin position="177"/>
        <end position="427"/>
    </location>
</feature>
<evidence type="ECO:0000259" key="9">
    <source>
        <dbReference type="PROSITE" id="PS50109"/>
    </source>
</evidence>
<dbReference type="NCBIfam" id="TIGR00229">
    <property type="entry name" value="sensory_box"/>
    <property type="match status" value="1"/>
</dbReference>
<dbReference type="SMART" id="SM00091">
    <property type="entry name" value="PAS"/>
    <property type="match status" value="1"/>
</dbReference>
<keyword evidence="4" id="KW-0808">Transferase</keyword>
<dbReference type="Pfam" id="PF02518">
    <property type="entry name" value="HATPase_c"/>
    <property type="match status" value="1"/>
</dbReference>
<gene>
    <name evidence="11" type="ORF">SAMN04488068_0367</name>
</gene>
<dbReference type="PANTHER" id="PTHR43065:SF46">
    <property type="entry name" value="C4-DICARBOXYLATE TRANSPORT SENSOR PROTEIN DCTB"/>
    <property type="match status" value="1"/>
</dbReference>
<evidence type="ECO:0000256" key="3">
    <source>
        <dbReference type="ARBA" id="ARBA00022553"/>
    </source>
</evidence>
<dbReference type="SMART" id="SM00387">
    <property type="entry name" value="HATPase_c"/>
    <property type="match status" value="1"/>
</dbReference>
<dbReference type="Gene3D" id="3.30.565.10">
    <property type="entry name" value="Histidine kinase-like ATPase, C-terminal domain"/>
    <property type="match status" value="1"/>
</dbReference>
<dbReference type="PRINTS" id="PR00344">
    <property type="entry name" value="BCTRLSENSOR"/>
</dbReference>
<sequence length="441" mass="48553">MSAPDPHHLRLMRAERRVELMTRLIEDRNLDLGISMEQTHSVRSHLAGLHHALPGALIETGADGLITGTNTGVQDLLGYPPGALLGHWLRQIWPDADAFIDRCLRADTGQDLRDEAEWIAIDGRVVPVMISALVQRDARQRPASLALIALDLSERRRLEVELRHAQKMESLGQLSAGVAHEINTPMQYVGDNLGFIQDTIRQLRPLLDALPALQQQMSPEAAAQCQALCTTVDMDFVRDRLPRAIDSALGGVQRVRRIVDAMRAFSHPRSEPTSVDINQCLRDTLAVAHNEYRYVADLACDFGDLPDVVCCSSDLNHAFLNLIVNAAHAIAERQARGNATRGHIRVSTQLSNDHALIAIEDDGCGVPESIRHRIFDPFFTTKAIGKGTGQGLAIARSVVVDQHGGSLDFRSQTGIGTTFTIRLPIHGRRMTRPVEPEDDAT</sequence>
<keyword evidence="8" id="KW-0902">Two-component regulatory system</keyword>
<dbReference type="EC" id="2.7.13.3" evidence="2"/>
<evidence type="ECO:0000256" key="8">
    <source>
        <dbReference type="ARBA" id="ARBA00023012"/>
    </source>
</evidence>
<dbReference type="PROSITE" id="PS50109">
    <property type="entry name" value="HIS_KIN"/>
    <property type="match status" value="1"/>
</dbReference>
<dbReference type="InterPro" id="IPR036097">
    <property type="entry name" value="HisK_dim/P_sf"/>
</dbReference>
<evidence type="ECO:0000256" key="6">
    <source>
        <dbReference type="ARBA" id="ARBA00022777"/>
    </source>
</evidence>
<dbReference type="InterPro" id="IPR000700">
    <property type="entry name" value="PAS-assoc_C"/>
</dbReference>
<reference evidence="11 12" key="1">
    <citation type="submission" date="2016-11" db="EMBL/GenBank/DDBJ databases">
        <authorList>
            <person name="Jaros S."/>
            <person name="Januszkiewicz K."/>
            <person name="Wedrychowicz H."/>
        </authorList>
    </citation>
    <scope>NUCLEOTIDE SEQUENCE [LARGE SCALE GENOMIC DNA]</scope>
    <source>
        <strain evidence="11 12">CGMCC 1.7049</strain>
    </source>
</reference>
<evidence type="ECO:0000256" key="5">
    <source>
        <dbReference type="ARBA" id="ARBA00022741"/>
    </source>
</evidence>
<evidence type="ECO:0000313" key="12">
    <source>
        <dbReference type="Proteomes" id="UP000199758"/>
    </source>
</evidence>
<dbReference type="Gene3D" id="3.30.450.20">
    <property type="entry name" value="PAS domain"/>
    <property type="match status" value="1"/>
</dbReference>
<evidence type="ECO:0000259" key="10">
    <source>
        <dbReference type="PROSITE" id="PS50113"/>
    </source>
</evidence>
<dbReference type="InterPro" id="IPR003661">
    <property type="entry name" value="HisK_dim/P_dom"/>
</dbReference>
<name>A0A1M5K534_9GAMM</name>
<dbReference type="InterPro" id="IPR005467">
    <property type="entry name" value="His_kinase_dom"/>
</dbReference>